<feature type="domain" description="Aconitase A/isopropylmalate dehydratase small subunit swivel" evidence="7">
    <location>
        <begin position="643"/>
        <end position="766"/>
    </location>
</feature>
<dbReference type="SUPFAM" id="SSF52016">
    <property type="entry name" value="LeuD/IlvD-like"/>
    <property type="match status" value="1"/>
</dbReference>
<comment type="similarity">
    <text evidence="2">Belongs to the aconitase/IPM isomerase family.</text>
</comment>
<gene>
    <name evidence="8" type="ORF">KLO01_02400</name>
</gene>
<reference evidence="8 9" key="1">
    <citation type="submission" date="2019-07" db="EMBL/GenBank/DDBJ databases">
        <title>Whole genome shotgun sequence of Knoellia locipacati NBRC 109775.</title>
        <authorList>
            <person name="Hosoyama A."/>
            <person name="Uohara A."/>
            <person name="Ohji S."/>
            <person name="Ichikawa N."/>
        </authorList>
    </citation>
    <scope>NUCLEOTIDE SEQUENCE [LARGE SCALE GENOMIC DNA]</scope>
    <source>
        <strain evidence="8 9">NBRC 109775</strain>
    </source>
</reference>
<dbReference type="Gene3D" id="6.10.190.10">
    <property type="match status" value="1"/>
</dbReference>
<dbReference type="NCBIfam" id="NF009520">
    <property type="entry name" value="PRK12881.1"/>
    <property type="match status" value="1"/>
</dbReference>
<dbReference type="Gene3D" id="3.30.499.10">
    <property type="entry name" value="Aconitase, domain 3"/>
    <property type="match status" value="2"/>
</dbReference>
<dbReference type="InterPro" id="IPR001030">
    <property type="entry name" value="Acoase/IPM_deHydtase_lsu_aba"/>
</dbReference>
<evidence type="ECO:0000313" key="9">
    <source>
        <dbReference type="Proteomes" id="UP000321793"/>
    </source>
</evidence>
<evidence type="ECO:0000259" key="7">
    <source>
        <dbReference type="Pfam" id="PF00694"/>
    </source>
</evidence>
<dbReference type="InterPro" id="IPR018136">
    <property type="entry name" value="Aconitase_4Fe-4S_BS"/>
</dbReference>
<dbReference type="InterPro" id="IPR006249">
    <property type="entry name" value="Aconitase/IRP2"/>
</dbReference>
<keyword evidence="4" id="KW-0408">Iron</keyword>
<sequence>MVDVPQLLGDDPSRHPYVLRLLAENVARCMSGEERERALTALRCWVTTRTSRVEIDVTPGRLLMHDTTSTPALVDLAAMRDCLAEAGRDPEVLTPRLPVEVSVDHSLAVEAYASADAVERNQALELRRNGERFSFLKWAASAMPTVHLNPPGTGIMHTINLEQLATVSEVVDGFLRPDVMLGTDSHTPMVNGLGVLGWGIGGLEAELVMLGLPTTLRIPDVVGVRLVGALSEGVTATDLALTVTHLLRELGVNGDFVEFHGPGVTTLTVGQRAVVANMAPEYGATTGYFPVDAAVVSYLGLVGRDRVDAGLVEAHHRAAGLWFDPGLDPDYTRTLELDLASVGRTVAGPTRPQDRLRLHGIPEAVGERPSEGDGAIPAAPVAIASITSCTNTSDPSQLVAAGLLARNARRHGITSKPWVKTSLAPGSPAAQWYLHRSGLLDDLASVGFALVGFGCTTCIGNSGSLPPEVEAARRAGRAKPVAVLSGNRNFPGRVHPDLDTGFLMSPALVVAHALLGDAAQDIESAVLATTADGRSVRLADLMPTDAEVAAATAESVDADDFREAFAQAHRSEAWAALDAPTGPTFAWDPDSTTLRRPPFARADAPAPAPFSAHPLLVLGDDITTDHISPASAIPTDSPLADFLVARGEPREDLGVLAARRGNWEAMVRGAYVNATMVNALAPGGAPGTTRHADGSVAPVFEVAERYAAQGLPTVVVAGERYGMGSSRDWAAKAQHLLGVRAVLAASFERIHRTNLVGMGILPLVLPPHLRRTLGEIRASDRLVVDLDAETLAPGVVVRVRHERADGGATDLDLVAALETTVEVELLRSGGVIPMILRRETARG</sequence>
<keyword evidence="3" id="KW-0479">Metal-binding</keyword>
<feature type="domain" description="Aconitase/3-isopropylmalate dehydratase large subunit alpha/beta/alpha" evidence="6">
    <location>
        <begin position="52"/>
        <end position="516"/>
    </location>
</feature>
<dbReference type="EMBL" id="BKBA01000002">
    <property type="protein sequence ID" value="GEQ12193.1"/>
    <property type="molecule type" value="Genomic_DNA"/>
</dbReference>
<evidence type="ECO:0000256" key="5">
    <source>
        <dbReference type="ARBA" id="ARBA00023014"/>
    </source>
</evidence>
<dbReference type="InterPro" id="IPR015931">
    <property type="entry name" value="Acnase/IPM_dHydase_lsu_aba_1/3"/>
</dbReference>
<accession>A0A512SW62</accession>
<dbReference type="PANTHER" id="PTHR11670">
    <property type="entry name" value="ACONITASE/IRON-RESPONSIVE ELEMENT FAMILY MEMBER"/>
    <property type="match status" value="1"/>
</dbReference>
<dbReference type="NCBIfam" id="NF006757">
    <property type="entry name" value="PRK09277.1"/>
    <property type="match status" value="1"/>
</dbReference>
<name>A0A512SW62_9MICO</name>
<comment type="cofactor">
    <cofactor evidence="1">
        <name>[4Fe-4S] cluster</name>
        <dbReference type="ChEBI" id="CHEBI:49883"/>
    </cofactor>
</comment>
<dbReference type="AlphaFoldDB" id="A0A512SW62"/>
<organism evidence="8 9">
    <name type="scientific">Knoellia locipacati</name>
    <dbReference type="NCBI Taxonomy" id="882824"/>
    <lineage>
        <taxon>Bacteria</taxon>
        <taxon>Bacillati</taxon>
        <taxon>Actinomycetota</taxon>
        <taxon>Actinomycetes</taxon>
        <taxon>Micrococcales</taxon>
        <taxon>Intrasporangiaceae</taxon>
        <taxon>Knoellia</taxon>
    </lineage>
</organism>
<evidence type="ECO:0000256" key="3">
    <source>
        <dbReference type="ARBA" id="ARBA00022723"/>
    </source>
</evidence>
<evidence type="ECO:0000313" key="8">
    <source>
        <dbReference type="EMBL" id="GEQ12193.1"/>
    </source>
</evidence>
<keyword evidence="5" id="KW-0411">Iron-sulfur</keyword>
<proteinExistence type="inferred from homology"/>
<dbReference type="PROSITE" id="PS01244">
    <property type="entry name" value="ACONITASE_2"/>
    <property type="match status" value="1"/>
</dbReference>
<evidence type="ECO:0000259" key="6">
    <source>
        <dbReference type="Pfam" id="PF00330"/>
    </source>
</evidence>
<keyword evidence="9" id="KW-1185">Reference proteome</keyword>
<dbReference type="Pfam" id="PF00694">
    <property type="entry name" value="Aconitase_C"/>
    <property type="match status" value="1"/>
</dbReference>
<dbReference type="GO" id="GO:0051536">
    <property type="term" value="F:iron-sulfur cluster binding"/>
    <property type="evidence" value="ECO:0007669"/>
    <property type="project" value="UniProtKB-KW"/>
</dbReference>
<dbReference type="UniPathway" id="UPA00223">
    <property type="reaction ID" value="UER00718"/>
</dbReference>
<dbReference type="GO" id="GO:0046872">
    <property type="term" value="F:metal ion binding"/>
    <property type="evidence" value="ECO:0007669"/>
    <property type="project" value="UniProtKB-KW"/>
</dbReference>
<dbReference type="Pfam" id="PF00330">
    <property type="entry name" value="Aconitase"/>
    <property type="match status" value="1"/>
</dbReference>
<dbReference type="GO" id="GO:0006099">
    <property type="term" value="P:tricarboxylic acid cycle"/>
    <property type="evidence" value="ECO:0007669"/>
    <property type="project" value="UniProtKB-UniPathway"/>
</dbReference>
<comment type="caution">
    <text evidence="8">The sequence shown here is derived from an EMBL/GenBank/DDBJ whole genome shotgun (WGS) entry which is preliminary data.</text>
</comment>
<protein>
    <submittedName>
        <fullName evidence="8">Aconitate hydratase</fullName>
    </submittedName>
</protein>
<dbReference type="SUPFAM" id="SSF53732">
    <property type="entry name" value="Aconitase iron-sulfur domain"/>
    <property type="match status" value="1"/>
</dbReference>
<evidence type="ECO:0000256" key="2">
    <source>
        <dbReference type="ARBA" id="ARBA00007185"/>
    </source>
</evidence>
<dbReference type="InterPro" id="IPR015928">
    <property type="entry name" value="Aconitase/3IPM_dehydase_swvl"/>
</dbReference>
<evidence type="ECO:0000256" key="1">
    <source>
        <dbReference type="ARBA" id="ARBA00001966"/>
    </source>
</evidence>
<dbReference type="PRINTS" id="PR00415">
    <property type="entry name" value="ACONITASE"/>
</dbReference>
<evidence type="ECO:0000256" key="4">
    <source>
        <dbReference type="ARBA" id="ARBA00023004"/>
    </source>
</evidence>
<dbReference type="UniPathway" id="UPA00946"/>
<dbReference type="Proteomes" id="UP000321793">
    <property type="component" value="Unassembled WGS sequence"/>
</dbReference>
<dbReference type="Gene3D" id="3.20.19.10">
    <property type="entry name" value="Aconitase, domain 4"/>
    <property type="match status" value="1"/>
</dbReference>
<dbReference type="InterPro" id="IPR000573">
    <property type="entry name" value="AconitaseA/IPMdHydase_ssu_swvl"/>
</dbReference>
<dbReference type="InterPro" id="IPR036008">
    <property type="entry name" value="Aconitase_4Fe-4S_dom"/>
</dbReference>